<dbReference type="EMBL" id="JANKBY010000175">
    <property type="protein sequence ID" value="MCR1823683.1"/>
    <property type="molecule type" value="Genomic_DNA"/>
</dbReference>
<dbReference type="Proteomes" id="UP001140817">
    <property type="component" value="Unassembled WGS sequence"/>
</dbReference>
<reference evidence="1" key="1">
    <citation type="submission" date="2022-07" db="EMBL/GenBank/DDBJ databases">
        <title>Enhanced cultured diversity of the mouse gut microbiota enables custom-made synthetic communities.</title>
        <authorList>
            <person name="Afrizal A."/>
        </authorList>
    </citation>
    <scope>NUCLEOTIDE SEQUENCE</scope>
    <source>
        <strain evidence="1">DSM 29186</strain>
    </source>
</reference>
<dbReference type="AlphaFoldDB" id="A0A9X2MBI1"/>
<accession>A0A9X2MBI1</accession>
<organism evidence="1 2">
    <name type="scientific">Terrisporobacter muris</name>
    <dbReference type="NCBI Taxonomy" id="2963284"/>
    <lineage>
        <taxon>Bacteria</taxon>
        <taxon>Bacillati</taxon>
        <taxon>Bacillota</taxon>
        <taxon>Clostridia</taxon>
        <taxon>Peptostreptococcales</taxon>
        <taxon>Peptostreptococcaceae</taxon>
        <taxon>Terrisporobacter</taxon>
    </lineage>
</organism>
<evidence type="ECO:0000313" key="2">
    <source>
        <dbReference type="Proteomes" id="UP001140817"/>
    </source>
</evidence>
<proteinExistence type="predicted"/>
<protein>
    <submittedName>
        <fullName evidence="1">Uncharacterized protein</fullName>
    </submittedName>
</protein>
<dbReference type="PROSITE" id="PS51257">
    <property type="entry name" value="PROKAR_LIPOPROTEIN"/>
    <property type="match status" value="1"/>
</dbReference>
<gene>
    <name evidence="1" type="ORF">NSA58_12885</name>
</gene>
<sequence>MYKKSITLILAIAALILLIGCSKQPQKETPKEEKTKVEKIVKKGDKLEENLNEKYIHIVENQNDTGTIYYFKNNEIILLYGYHADSYKIEDRKSDNNLIYNLSSKEFGNPNNTINSFLHLSQNEDETLNMMWNCENGNCFEKNNLKLLTAEECVQSIVSSYPSYKHDRNWEEFGLTQELFNQAYDEIQEEELSKQITEEEALELCKEKVKDVWDADSLTLGTDDSGLDKVIELNGHKYYGIYYINDGMAGDFRFCVNASTGEVFFQSSADLQSLTAIDEYLQEFN</sequence>
<dbReference type="RefSeq" id="WP_257560530.1">
    <property type="nucleotide sequence ID" value="NZ_JANKBY010000175.1"/>
</dbReference>
<name>A0A9X2MBI1_9FIRM</name>
<evidence type="ECO:0000313" key="1">
    <source>
        <dbReference type="EMBL" id="MCR1823683.1"/>
    </source>
</evidence>
<keyword evidence="2" id="KW-1185">Reference proteome</keyword>
<comment type="caution">
    <text evidence="1">The sequence shown here is derived from an EMBL/GenBank/DDBJ whole genome shotgun (WGS) entry which is preliminary data.</text>
</comment>